<sequence length="790" mass="89441">GASSDSRSSSGSLNRSLSYTNPRPSDDKPPSVATVGRSSSYQDVRKEKKTIPNEFELEWVKESDVEAFERALVYDPLKSPSALSVGTESSTEQISAMNDFAPVREKVSRKRKSKKKVKTDAGYPKGFSYTLLRYPLMAFIGLIMAIELTFYLWLRQIVSSWEWLVNCLSIYLRRGKSQSLRRNMQQATTYEEWCQTAEALDKQFKKDEWKEIDAYGYYDYALIHKIVRNLSKYRQSDKPTDALKQKDILYACLKNNFGGIENQKLYSNTFVGTKHLIGDYVEEVTKSITAFSQNSTLSLEERQLAFKLFSKNYGRTALCLSGGATFGYYHLGVVKALFDRRLLPSVITGTSAGGLIAALVCSRTDEELAQVLNPKLSARITIAYESTWRWMLRYYRTGARFDSVDWFIKGSWFTRGSLTFLEAYERTGRILNISVIPHDPHSPPKLLNYLTAPHCVIATAIIASAAVPGILNPVVLMQKLPGTDELAPYSFGAKWKDGSLRTDIPTQALHTQFNVKYTIVSQVNPHVHLFYYSNQGSPGNPVLHRSGKGWRGGFLASSIEQFLKLDLSKWLKVIRDLELMPRLLNQDWSSVFLQQFGGSVTIIPKSRLSDWPRILTDPDETILAHMIKVGQAQTWPSISMISNRVRIEAAIQRAREHVRDQMRAVRTKRNKANGHLGKGAGFQLRAQHALSREFSDDGGGSSDEAAFLETGNQVARTEEEKELYKAERRQFLAKFSDRRDLMDGKDVMADAGEAERQQEIQKFYQELDSSDEAEEDDDDDDVDSLESLDI</sequence>
<evidence type="ECO:0000259" key="8">
    <source>
        <dbReference type="PROSITE" id="PS51635"/>
    </source>
</evidence>
<proteinExistence type="inferred from homology"/>
<feature type="active site" description="Nucleophile" evidence="5">
    <location>
        <position position="351"/>
    </location>
</feature>
<dbReference type="PANTHER" id="PTHR14226">
    <property type="entry name" value="NEUROPATHY TARGET ESTERASE/SWISS CHEESE D.MELANOGASTER"/>
    <property type="match status" value="1"/>
</dbReference>
<evidence type="ECO:0000256" key="6">
    <source>
        <dbReference type="RuleBase" id="RU362055"/>
    </source>
</evidence>
<dbReference type="Pfam" id="PF11815">
    <property type="entry name" value="DUF3336"/>
    <property type="match status" value="1"/>
</dbReference>
<dbReference type="CDD" id="cd07232">
    <property type="entry name" value="Pat_PLPL"/>
    <property type="match status" value="1"/>
</dbReference>
<keyword evidence="4 5" id="KW-0443">Lipid metabolism</keyword>
<evidence type="ECO:0000256" key="1">
    <source>
        <dbReference type="ARBA" id="ARBA00006104"/>
    </source>
</evidence>
<dbReference type="Gene3D" id="3.40.1090.10">
    <property type="entry name" value="Cytosolic phospholipase A2 catalytic domain"/>
    <property type="match status" value="2"/>
</dbReference>
<evidence type="ECO:0000256" key="4">
    <source>
        <dbReference type="ARBA" id="ARBA00023098"/>
    </source>
</evidence>
<feature type="short sequence motif" description="GXSXG" evidence="5">
    <location>
        <begin position="349"/>
        <end position="353"/>
    </location>
</feature>
<keyword evidence="2 5" id="KW-0378">Hydrolase</keyword>
<comment type="similarity">
    <text evidence="1 6">Belongs to the PLPL family.</text>
</comment>
<dbReference type="GO" id="GO:0016020">
    <property type="term" value="C:membrane"/>
    <property type="evidence" value="ECO:0007669"/>
    <property type="project" value="UniProtKB-SubCell"/>
</dbReference>
<accession>A0A8H7Q370</accession>
<feature type="compositionally biased region" description="Acidic residues" evidence="7">
    <location>
        <begin position="768"/>
        <end position="790"/>
    </location>
</feature>
<dbReference type="PROSITE" id="PS51635">
    <property type="entry name" value="PNPLA"/>
    <property type="match status" value="1"/>
</dbReference>
<comment type="subcellular location">
    <subcellularLocation>
        <location evidence="6">Membrane</location>
        <topology evidence="6">Single-pass membrane protein</topology>
    </subcellularLocation>
</comment>
<dbReference type="GO" id="GO:0016042">
    <property type="term" value="P:lipid catabolic process"/>
    <property type="evidence" value="ECO:0007669"/>
    <property type="project" value="UniProtKB-UniRule"/>
</dbReference>
<keyword evidence="6" id="KW-0812">Transmembrane</keyword>
<feature type="non-terminal residue" evidence="9">
    <location>
        <position position="1"/>
    </location>
</feature>
<reference evidence="9" key="1">
    <citation type="submission" date="2020-12" db="EMBL/GenBank/DDBJ databases">
        <title>Metabolic potential, ecology and presence of endohyphal bacteria is reflected in genomic diversity of Mucoromycotina.</title>
        <authorList>
            <person name="Muszewska A."/>
            <person name="Okrasinska A."/>
            <person name="Steczkiewicz K."/>
            <person name="Drgas O."/>
            <person name="Orlowska M."/>
            <person name="Perlinska-Lenart U."/>
            <person name="Aleksandrzak-Piekarczyk T."/>
            <person name="Szatraj K."/>
            <person name="Zielenkiewicz U."/>
            <person name="Pilsyk S."/>
            <person name="Malc E."/>
            <person name="Mieczkowski P."/>
            <person name="Kruszewska J.S."/>
            <person name="Biernat P."/>
            <person name="Pawlowska J."/>
        </authorList>
    </citation>
    <scope>NUCLEOTIDE SEQUENCE</scope>
    <source>
        <strain evidence="9">WA0000051536</strain>
    </source>
</reference>
<dbReference type="EMBL" id="JAEPRA010000005">
    <property type="protein sequence ID" value="KAG2185609.1"/>
    <property type="molecule type" value="Genomic_DNA"/>
</dbReference>
<feature type="compositionally biased region" description="Low complexity" evidence="7">
    <location>
        <begin position="1"/>
        <end position="18"/>
    </location>
</feature>
<feature type="domain" description="PNPLA" evidence="8">
    <location>
        <begin position="318"/>
        <end position="510"/>
    </location>
</feature>
<feature type="transmembrane region" description="Helical" evidence="6">
    <location>
        <begin position="134"/>
        <end position="154"/>
    </location>
</feature>
<dbReference type="InterPro" id="IPR002641">
    <property type="entry name" value="PNPLA_dom"/>
</dbReference>
<evidence type="ECO:0000313" key="9">
    <source>
        <dbReference type="EMBL" id="KAG2185609.1"/>
    </source>
</evidence>
<comment type="caution">
    <text evidence="9">The sequence shown here is derived from an EMBL/GenBank/DDBJ whole genome shotgun (WGS) entry which is preliminary data.</text>
</comment>
<keyword evidence="3 5" id="KW-0442">Lipid degradation</keyword>
<dbReference type="OrthoDB" id="15478at2759"/>
<protein>
    <recommendedName>
        <fullName evidence="6">Patatin-like phospholipase domain-containing protein</fullName>
        <ecNumber evidence="6">3.1.1.-</ecNumber>
    </recommendedName>
</protein>
<dbReference type="SUPFAM" id="SSF52151">
    <property type="entry name" value="FabD/lysophospholipase-like"/>
    <property type="match status" value="1"/>
</dbReference>
<dbReference type="GO" id="GO:0004806">
    <property type="term" value="F:triacylglycerol lipase activity"/>
    <property type="evidence" value="ECO:0007669"/>
    <property type="project" value="InterPro"/>
</dbReference>
<feature type="active site" description="Proton acceptor" evidence="5">
    <location>
        <position position="497"/>
    </location>
</feature>
<feature type="region of interest" description="Disordered" evidence="7">
    <location>
        <begin position="1"/>
        <end position="47"/>
    </location>
</feature>
<dbReference type="AlphaFoldDB" id="A0A8H7Q370"/>
<dbReference type="PANTHER" id="PTHR14226:SF66">
    <property type="entry name" value="TRIACYLGLYCEROL LIPASE PTL2"/>
    <property type="match status" value="1"/>
</dbReference>
<keyword evidence="6" id="KW-1133">Transmembrane helix</keyword>
<name>A0A8H7Q370_9FUNG</name>
<dbReference type="EC" id="3.1.1.-" evidence="6"/>
<keyword evidence="10" id="KW-1185">Reference proteome</keyword>
<evidence type="ECO:0000256" key="3">
    <source>
        <dbReference type="ARBA" id="ARBA00022963"/>
    </source>
</evidence>
<gene>
    <name evidence="9" type="ORF">INT44_002402</name>
</gene>
<dbReference type="GO" id="GO:0006641">
    <property type="term" value="P:triglyceride metabolic process"/>
    <property type="evidence" value="ECO:0007669"/>
    <property type="project" value="UniProtKB-ARBA"/>
</dbReference>
<evidence type="ECO:0000256" key="7">
    <source>
        <dbReference type="SAM" id="MobiDB-lite"/>
    </source>
</evidence>
<comment type="caution">
    <text evidence="5">Lacks conserved residue(s) required for the propagation of feature annotation.</text>
</comment>
<evidence type="ECO:0000313" key="10">
    <source>
        <dbReference type="Proteomes" id="UP000612746"/>
    </source>
</evidence>
<dbReference type="Proteomes" id="UP000612746">
    <property type="component" value="Unassembled WGS sequence"/>
</dbReference>
<dbReference type="Pfam" id="PF01734">
    <property type="entry name" value="Patatin"/>
    <property type="match status" value="1"/>
</dbReference>
<dbReference type="InterPro" id="IPR021771">
    <property type="entry name" value="Triacylglycerol_lipase_N"/>
</dbReference>
<comment type="function">
    <text evidence="6">Lipid hydrolase.</text>
</comment>
<organism evidence="9 10">
    <name type="scientific">Umbelopsis vinacea</name>
    <dbReference type="NCBI Taxonomy" id="44442"/>
    <lineage>
        <taxon>Eukaryota</taxon>
        <taxon>Fungi</taxon>
        <taxon>Fungi incertae sedis</taxon>
        <taxon>Mucoromycota</taxon>
        <taxon>Mucoromycotina</taxon>
        <taxon>Umbelopsidomycetes</taxon>
        <taxon>Umbelopsidales</taxon>
        <taxon>Umbelopsidaceae</taxon>
        <taxon>Umbelopsis</taxon>
    </lineage>
</organism>
<evidence type="ECO:0000256" key="2">
    <source>
        <dbReference type="ARBA" id="ARBA00022801"/>
    </source>
</evidence>
<feature type="region of interest" description="Disordered" evidence="7">
    <location>
        <begin position="765"/>
        <end position="790"/>
    </location>
</feature>
<dbReference type="InterPro" id="IPR016035">
    <property type="entry name" value="Acyl_Trfase/lysoPLipase"/>
</dbReference>
<keyword evidence="6" id="KW-0472">Membrane</keyword>
<evidence type="ECO:0000256" key="5">
    <source>
        <dbReference type="PROSITE-ProRule" id="PRU01161"/>
    </source>
</evidence>
<dbReference type="InterPro" id="IPR050301">
    <property type="entry name" value="NTE"/>
</dbReference>